<dbReference type="Proteomes" id="UP000320055">
    <property type="component" value="Unassembled WGS sequence"/>
</dbReference>
<dbReference type="RefSeq" id="WP_144875162.1">
    <property type="nucleotide sequence ID" value="NZ_LR214170.1"/>
</dbReference>
<evidence type="ECO:0000313" key="1">
    <source>
        <dbReference type="EMBL" id="VEP16316.1"/>
    </source>
</evidence>
<dbReference type="AlphaFoldDB" id="A0A563VY17"/>
<proteinExistence type="predicted"/>
<accession>A0A563VY17</accession>
<name>A0A563VY17_9CYAN</name>
<reference evidence="1 2" key="1">
    <citation type="submission" date="2019-01" db="EMBL/GenBank/DDBJ databases">
        <authorList>
            <person name="Brito A."/>
        </authorList>
    </citation>
    <scope>NUCLEOTIDE SEQUENCE [LARGE SCALE GENOMIC DNA]</scope>
    <source>
        <strain evidence="1">1</strain>
    </source>
</reference>
<sequence length="61" mass="6793">MSDRYSHSALLNQYFANSGFECHRDTHAAPPLLRLTLERAGTISILPDTDVSFPDSKSLMP</sequence>
<organism evidence="1 2">
    <name type="scientific">Hyella patelloides LEGE 07179</name>
    <dbReference type="NCBI Taxonomy" id="945734"/>
    <lineage>
        <taxon>Bacteria</taxon>
        <taxon>Bacillati</taxon>
        <taxon>Cyanobacteriota</taxon>
        <taxon>Cyanophyceae</taxon>
        <taxon>Pleurocapsales</taxon>
        <taxon>Hyellaceae</taxon>
        <taxon>Hyella</taxon>
    </lineage>
</organism>
<dbReference type="EMBL" id="CAACVJ010000374">
    <property type="protein sequence ID" value="VEP16316.1"/>
    <property type="molecule type" value="Genomic_DNA"/>
</dbReference>
<evidence type="ECO:0000313" key="2">
    <source>
        <dbReference type="Proteomes" id="UP000320055"/>
    </source>
</evidence>
<gene>
    <name evidence="1" type="ORF">H1P_4350001</name>
</gene>
<protein>
    <submittedName>
        <fullName evidence="1">Uncharacterized protein</fullName>
    </submittedName>
</protein>
<keyword evidence="2" id="KW-1185">Reference proteome</keyword>